<reference evidence="2" key="1">
    <citation type="journal article" date="2019" name="Int. J. Syst. Evol. Microbiol.">
        <title>The Global Catalogue of Microorganisms (GCM) 10K type strain sequencing project: providing services to taxonomists for standard genome sequencing and annotation.</title>
        <authorList>
            <consortium name="The Broad Institute Genomics Platform"/>
            <consortium name="The Broad Institute Genome Sequencing Center for Infectious Disease"/>
            <person name="Wu L."/>
            <person name="Ma J."/>
        </authorList>
    </citation>
    <scope>NUCLEOTIDE SEQUENCE [LARGE SCALE GENOMIC DNA]</scope>
    <source>
        <strain evidence="2">CCUG 49679</strain>
    </source>
</reference>
<evidence type="ECO:0000313" key="1">
    <source>
        <dbReference type="EMBL" id="MFC6097006.1"/>
    </source>
</evidence>
<dbReference type="RefSeq" id="WP_379791884.1">
    <property type="nucleotide sequence ID" value="NZ_JBHSQB010000007.1"/>
</dbReference>
<evidence type="ECO:0000313" key="2">
    <source>
        <dbReference type="Proteomes" id="UP001596287"/>
    </source>
</evidence>
<organism evidence="1 2">
    <name type="scientific">Flavobacterium qiangtangense</name>
    <dbReference type="NCBI Taxonomy" id="1442595"/>
    <lineage>
        <taxon>Bacteria</taxon>
        <taxon>Pseudomonadati</taxon>
        <taxon>Bacteroidota</taxon>
        <taxon>Flavobacteriia</taxon>
        <taxon>Flavobacteriales</taxon>
        <taxon>Flavobacteriaceae</taxon>
        <taxon>Flavobacterium</taxon>
    </lineage>
</organism>
<dbReference type="Proteomes" id="UP001596287">
    <property type="component" value="Unassembled WGS sequence"/>
</dbReference>
<evidence type="ECO:0008006" key="3">
    <source>
        <dbReference type="Google" id="ProtNLM"/>
    </source>
</evidence>
<gene>
    <name evidence="1" type="ORF">ACFPVY_10155</name>
</gene>
<keyword evidence="2" id="KW-1185">Reference proteome</keyword>
<name>A0ABW1PPE5_9FLAO</name>
<comment type="caution">
    <text evidence="1">The sequence shown here is derived from an EMBL/GenBank/DDBJ whole genome shotgun (WGS) entry which is preliminary data.</text>
</comment>
<proteinExistence type="predicted"/>
<protein>
    <recommendedName>
        <fullName evidence="3">Carboxypeptidase-like protein</fullName>
    </recommendedName>
</protein>
<sequence length="246" mass="27892">MSKKILLAFLFLFQISFSQEKLIHGKISAEGNYVEGINIVNLVNEKSAVSDKNGDFYILAKAEDLLVISAINFEYKRKLISESDLDSEIIKIEMTPKVGQIDEVVITKYKNINAVDLGILNKPAKQYTPAERKVKTATDLNLKLGFGVAFSLDPIINAISGRTNLLKQNLSIERKERLLEHLNSLFSEEYFLETLKIPSEKVLAFQYFAIEDLSLINAIEMKNKTLSSLRLIQLSEIYKELQADEK</sequence>
<dbReference type="EMBL" id="JBHSQB010000007">
    <property type="protein sequence ID" value="MFC6097006.1"/>
    <property type="molecule type" value="Genomic_DNA"/>
</dbReference>
<accession>A0ABW1PPE5</accession>